<dbReference type="AlphaFoldDB" id="A0A821GXZ6"/>
<proteinExistence type="predicted"/>
<protein>
    <submittedName>
        <fullName evidence="2">Uncharacterized protein</fullName>
    </submittedName>
</protein>
<evidence type="ECO:0000313" key="2">
    <source>
        <dbReference type="EMBL" id="CAF4678396.1"/>
    </source>
</evidence>
<evidence type="ECO:0000313" key="3">
    <source>
        <dbReference type="Proteomes" id="UP000663866"/>
    </source>
</evidence>
<feature type="region of interest" description="Disordered" evidence="1">
    <location>
        <begin position="19"/>
        <end position="40"/>
    </location>
</feature>
<accession>A0A821GXZ6</accession>
<dbReference type="Proteomes" id="UP000663866">
    <property type="component" value="Unassembled WGS sequence"/>
</dbReference>
<evidence type="ECO:0000256" key="1">
    <source>
        <dbReference type="SAM" id="MobiDB-lite"/>
    </source>
</evidence>
<comment type="caution">
    <text evidence="2">The sequence shown here is derived from an EMBL/GenBank/DDBJ whole genome shotgun (WGS) entry which is preliminary data.</text>
</comment>
<keyword evidence="3" id="KW-1185">Reference proteome</keyword>
<reference evidence="2" key="1">
    <citation type="submission" date="2021-02" db="EMBL/GenBank/DDBJ databases">
        <authorList>
            <person name="Nowell W R."/>
        </authorList>
    </citation>
    <scope>NUCLEOTIDE SEQUENCE</scope>
</reference>
<sequence>MDSLDDDDHDQLNFLFKQERVSTKDISPSPPLIFPQRPQT</sequence>
<name>A0A821GXZ6_9BILA</name>
<organism evidence="2 3">
    <name type="scientific">Rotaria magnacalcarata</name>
    <dbReference type="NCBI Taxonomy" id="392030"/>
    <lineage>
        <taxon>Eukaryota</taxon>
        <taxon>Metazoa</taxon>
        <taxon>Spiralia</taxon>
        <taxon>Gnathifera</taxon>
        <taxon>Rotifera</taxon>
        <taxon>Eurotatoria</taxon>
        <taxon>Bdelloidea</taxon>
        <taxon>Philodinida</taxon>
        <taxon>Philodinidae</taxon>
        <taxon>Rotaria</taxon>
    </lineage>
</organism>
<gene>
    <name evidence="2" type="ORF">OVN521_LOCUS47636</name>
</gene>
<dbReference type="EMBL" id="CAJOBG010094694">
    <property type="protein sequence ID" value="CAF4678396.1"/>
    <property type="molecule type" value="Genomic_DNA"/>
</dbReference>
<feature type="non-terminal residue" evidence="2">
    <location>
        <position position="40"/>
    </location>
</feature>